<evidence type="ECO:0000313" key="1">
    <source>
        <dbReference type="EMBL" id="SFG80250.1"/>
    </source>
</evidence>
<dbReference type="Pfam" id="PF15575">
    <property type="entry name" value="Imm49"/>
    <property type="match status" value="1"/>
</dbReference>
<sequence>MGINDVPRHPVSQQRLEQALGDKADRVQRRFEDVYYHEYPVREMLSELGYELLDHVAARSVHDPGLLDERTRLALTTAAESLFGVLELGCCPGGDWEIPFPLTHTRISSEEKDFDEMRDATDTVTARTWVEAFDICVASGLVRDWERVFGLLLRQEYAPMLHKNLPYAQRDSISDPADLAHMAALCGYLTPSAGHLPRDWPQVTLCKPSIDERLDAALALDAAGATSPDQRLLRIMLRDDQAAFEYALHQRLVEHRVGVGEDPAPRSLMPLGAIALAALAVQVHGWNLRIKSGYLPASLLNAPATAVT</sequence>
<dbReference type="Proteomes" id="UP000181942">
    <property type="component" value="Unassembled WGS sequence"/>
</dbReference>
<proteinExistence type="predicted"/>
<dbReference type="RefSeq" id="WP_256259354.1">
    <property type="nucleotide sequence ID" value="NZ_FONR01000029.1"/>
</dbReference>
<name>A0A1I2UT85_9ACTN</name>
<dbReference type="InterPro" id="IPR029074">
    <property type="entry name" value="Imm49"/>
</dbReference>
<reference evidence="1 2" key="1">
    <citation type="submission" date="2016-10" db="EMBL/GenBank/DDBJ databases">
        <authorList>
            <person name="de Groot N.N."/>
        </authorList>
    </citation>
    <scope>NUCLEOTIDE SEQUENCE [LARGE SCALE GENOMIC DNA]</scope>
    <source>
        <strain evidence="1 2">OK461</strain>
    </source>
</reference>
<dbReference type="EMBL" id="FONR01000029">
    <property type="protein sequence ID" value="SFG80250.1"/>
    <property type="molecule type" value="Genomic_DNA"/>
</dbReference>
<organism evidence="1 2">
    <name type="scientific">Streptomyces mirabilis</name>
    <dbReference type="NCBI Taxonomy" id="68239"/>
    <lineage>
        <taxon>Bacteria</taxon>
        <taxon>Bacillati</taxon>
        <taxon>Actinomycetota</taxon>
        <taxon>Actinomycetes</taxon>
        <taxon>Kitasatosporales</taxon>
        <taxon>Streptomycetaceae</taxon>
        <taxon>Streptomyces</taxon>
    </lineage>
</organism>
<evidence type="ECO:0000313" key="2">
    <source>
        <dbReference type="Proteomes" id="UP000181942"/>
    </source>
</evidence>
<gene>
    <name evidence="1" type="ORF">SAMN02787118_12944</name>
</gene>
<protein>
    <submittedName>
        <fullName evidence="1">Immunity protein 49</fullName>
    </submittedName>
</protein>
<dbReference type="AlphaFoldDB" id="A0A1I2UT85"/>
<accession>A0A1I2UT85</accession>